<gene>
    <name evidence="1" type="ORF">GCM10011505_08760</name>
</gene>
<accession>A0ABQ1IAS2</accession>
<organism evidence="1 2">
    <name type="scientific">Tistrella bauzanensis</name>
    <dbReference type="NCBI Taxonomy" id="657419"/>
    <lineage>
        <taxon>Bacteria</taxon>
        <taxon>Pseudomonadati</taxon>
        <taxon>Pseudomonadota</taxon>
        <taxon>Alphaproteobacteria</taxon>
        <taxon>Geminicoccales</taxon>
        <taxon>Geminicoccaceae</taxon>
        <taxon>Tistrella</taxon>
    </lineage>
</organism>
<proteinExistence type="predicted"/>
<evidence type="ECO:0000313" key="1">
    <source>
        <dbReference type="EMBL" id="GGB29660.1"/>
    </source>
</evidence>
<reference evidence="2" key="1">
    <citation type="journal article" date="2019" name="Int. J. Syst. Evol. Microbiol.">
        <title>The Global Catalogue of Microorganisms (GCM) 10K type strain sequencing project: providing services to taxonomists for standard genome sequencing and annotation.</title>
        <authorList>
            <consortium name="The Broad Institute Genomics Platform"/>
            <consortium name="The Broad Institute Genome Sequencing Center for Infectious Disease"/>
            <person name="Wu L."/>
            <person name="Ma J."/>
        </authorList>
    </citation>
    <scope>NUCLEOTIDE SEQUENCE [LARGE SCALE GENOMIC DNA]</scope>
    <source>
        <strain evidence="2">CGMCC 1.10188</strain>
    </source>
</reference>
<name>A0ABQ1IAS2_9PROT</name>
<keyword evidence="2" id="KW-1185">Reference proteome</keyword>
<sequence length="52" mass="5025">MPIAIDGAGIALGAAAASIIRSTARRYNPGGSASARRGSARSIAGIMGDGPI</sequence>
<comment type="caution">
    <text evidence="1">The sequence shown here is derived from an EMBL/GenBank/DDBJ whole genome shotgun (WGS) entry which is preliminary data.</text>
</comment>
<evidence type="ECO:0000313" key="2">
    <source>
        <dbReference type="Proteomes" id="UP000603352"/>
    </source>
</evidence>
<dbReference type="EMBL" id="BMDZ01000006">
    <property type="protein sequence ID" value="GGB29660.1"/>
    <property type="molecule type" value="Genomic_DNA"/>
</dbReference>
<dbReference type="Proteomes" id="UP000603352">
    <property type="component" value="Unassembled WGS sequence"/>
</dbReference>
<protein>
    <submittedName>
        <fullName evidence="1">Uncharacterized protein</fullName>
    </submittedName>
</protein>